<protein>
    <submittedName>
        <fullName evidence="1">Uncharacterized protein</fullName>
    </submittedName>
</protein>
<accession>A0A8S9KBA3</accession>
<organism evidence="1">
    <name type="scientific">Brassica cretica</name>
    <name type="common">Mustard</name>
    <dbReference type="NCBI Taxonomy" id="69181"/>
    <lineage>
        <taxon>Eukaryota</taxon>
        <taxon>Viridiplantae</taxon>
        <taxon>Streptophyta</taxon>
        <taxon>Embryophyta</taxon>
        <taxon>Tracheophyta</taxon>
        <taxon>Spermatophyta</taxon>
        <taxon>Magnoliopsida</taxon>
        <taxon>eudicotyledons</taxon>
        <taxon>Gunneridae</taxon>
        <taxon>Pentapetalae</taxon>
        <taxon>rosids</taxon>
        <taxon>malvids</taxon>
        <taxon>Brassicales</taxon>
        <taxon>Brassicaceae</taxon>
        <taxon>Brassiceae</taxon>
        <taxon>Brassica</taxon>
    </lineage>
</organism>
<evidence type="ECO:0000313" key="1">
    <source>
        <dbReference type="EMBL" id="KAF2591027.1"/>
    </source>
</evidence>
<dbReference type="AlphaFoldDB" id="A0A8S9KBA3"/>
<name>A0A8S9KBA3_BRACR</name>
<dbReference type="EMBL" id="QGKY02000190">
    <property type="protein sequence ID" value="KAF2591027.1"/>
    <property type="molecule type" value="Genomic_DNA"/>
</dbReference>
<comment type="caution">
    <text evidence="1">The sequence shown here is derived from an EMBL/GenBank/DDBJ whole genome shotgun (WGS) entry which is preliminary data.</text>
</comment>
<proteinExistence type="predicted"/>
<reference evidence="1" key="1">
    <citation type="submission" date="2019-12" db="EMBL/GenBank/DDBJ databases">
        <title>Genome sequencing and annotation of Brassica cretica.</title>
        <authorList>
            <person name="Studholme D.J."/>
            <person name="Sarris P.F."/>
        </authorList>
    </citation>
    <scope>NUCLEOTIDE SEQUENCE</scope>
    <source>
        <strain evidence="1">PFS-102/07</strain>
        <tissue evidence="1">Leaf</tissue>
    </source>
</reference>
<gene>
    <name evidence="1" type="ORF">F2Q70_00039329</name>
</gene>
<sequence>MVPQQSNRSLIHQDQIRPNKSSTVLYDQYQPYEVPKSMGKTNFVSQYTLARHKEKSDKPIFQEKAKVSPILDKCVYRSSLTGMSHLSLSKNVKTGPEVNQTVQTDHFGDTSNRGSVQGEYLKNKKVFFHESNSKRRLTHQGINEAWNYKKIFMEEEVMNFTNRRFPSPSSCEYQPLEVDFSPTMKRPSSESSMDFNFKVLAFQKGRNQKNWSRENQDAINFLKPAKPTPIWQKTSKTFLAAPASGGSGVIFTINFPYLDVFTPFTCKGSLQQLIAKEQRPYSSSKPFRYISGRPLDRGYIQKLSRYKIIQDSILKAKIELTTSFHGAIKAFSSKTFISIYFISLFSKHLDLSRLLSIDSCGVLNPPSFHSNSFAKLESDTHPASKAPYQSTSIIN</sequence>